<keyword evidence="4" id="KW-1185">Reference proteome</keyword>
<comment type="similarity">
    <text evidence="1">Belongs to the calycin superfamily. Fatty-acid binding protein (FABP) family.</text>
</comment>
<dbReference type="InParanoid" id="A0A7E5VI41"/>
<evidence type="ECO:0000313" key="5">
    <source>
        <dbReference type="RefSeq" id="XP_026727985.1"/>
    </source>
</evidence>
<evidence type="ECO:0000256" key="2">
    <source>
        <dbReference type="ARBA" id="ARBA00023121"/>
    </source>
</evidence>
<dbReference type="Proteomes" id="UP000322000">
    <property type="component" value="Chromosome 1"/>
</dbReference>
<gene>
    <name evidence="5" type="primary">LOC113494045</name>
</gene>
<accession>A0A7E5VI41</accession>
<proteinExistence type="inferred from homology"/>
<dbReference type="Pfam" id="PF00061">
    <property type="entry name" value="Lipocalin"/>
    <property type="match status" value="1"/>
</dbReference>
<dbReference type="SUPFAM" id="SSF50814">
    <property type="entry name" value="Lipocalins"/>
    <property type="match status" value="1"/>
</dbReference>
<dbReference type="Gene3D" id="2.40.128.20">
    <property type="match status" value="1"/>
</dbReference>
<dbReference type="InterPro" id="IPR000463">
    <property type="entry name" value="Fatty_acid-bd"/>
</dbReference>
<dbReference type="InterPro" id="IPR000566">
    <property type="entry name" value="Lipocln_cytosolic_FA-bd_dom"/>
</dbReference>
<protein>
    <submittedName>
        <fullName evidence="5">Fatty acid-binding protein 1-like</fullName>
    </submittedName>
</protein>
<dbReference type="OrthoDB" id="354351at2759"/>
<feature type="domain" description="Lipocalin/cytosolic fatty-acid binding" evidence="3">
    <location>
        <begin position="7"/>
        <end position="117"/>
    </location>
</feature>
<dbReference type="KEGG" id="tnl:113494045"/>
<evidence type="ECO:0000313" key="4">
    <source>
        <dbReference type="Proteomes" id="UP000322000"/>
    </source>
</evidence>
<dbReference type="InterPro" id="IPR012674">
    <property type="entry name" value="Calycin"/>
</dbReference>
<dbReference type="PRINTS" id="PR00178">
    <property type="entry name" value="FATTYACIDBP"/>
</dbReference>
<dbReference type="RefSeq" id="XP_026727985.1">
    <property type="nucleotide sequence ID" value="XM_026872184.1"/>
</dbReference>
<dbReference type="GO" id="GO:0008289">
    <property type="term" value="F:lipid binding"/>
    <property type="evidence" value="ECO:0007669"/>
    <property type="project" value="UniProtKB-KW"/>
</dbReference>
<reference evidence="5" key="1">
    <citation type="submission" date="2025-08" db="UniProtKB">
        <authorList>
            <consortium name="RefSeq"/>
        </authorList>
    </citation>
    <scope>IDENTIFICATION</scope>
</reference>
<dbReference type="GeneID" id="113494045"/>
<keyword evidence="2" id="KW-0446">Lipid-binding</keyword>
<name>A0A7E5VI41_TRINI</name>
<dbReference type="PANTHER" id="PTHR11955">
    <property type="entry name" value="FATTY ACID BINDING PROTEIN"/>
    <property type="match status" value="1"/>
</dbReference>
<sequence length="132" mass="14847">MAFLGKEYKFVSQENFEEFVNSLGLPADQAQGYLNFKPSQKYEKDGDSYVYTSVTPSGQTQVKFQSGIAFDETNAGRKCKTAYTVDGNTVTQVQTYEDGTTFTFTRQFNGDDLTVTITSSKWDGVARRFYKA</sequence>
<dbReference type="AlphaFoldDB" id="A0A7E5VI41"/>
<organism evidence="4 5">
    <name type="scientific">Trichoplusia ni</name>
    <name type="common">Cabbage looper</name>
    <dbReference type="NCBI Taxonomy" id="7111"/>
    <lineage>
        <taxon>Eukaryota</taxon>
        <taxon>Metazoa</taxon>
        <taxon>Ecdysozoa</taxon>
        <taxon>Arthropoda</taxon>
        <taxon>Hexapoda</taxon>
        <taxon>Insecta</taxon>
        <taxon>Pterygota</taxon>
        <taxon>Neoptera</taxon>
        <taxon>Endopterygota</taxon>
        <taxon>Lepidoptera</taxon>
        <taxon>Glossata</taxon>
        <taxon>Ditrysia</taxon>
        <taxon>Noctuoidea</taxon>
        <taxon>Noctuidae</taxon>
        <taxon>Plusiinae</taxon>
        <taxon>Trichoplusia</taxon>
    </lineage>
</organism>
<evidence type="ECO:0000259" key="3">
    <source>
        <dbReference type="Pfam" id="PF00061"/>
    </source>
</evidence>
<dbReference type="InterPro" id="IPR031259">
    <property type="entry name" value="ILBP"/>
</dbReference>
<evidence type="ECO:0000256" key="1">
    <source>
        <dbReference type="ARBA" id="ARBA00008390"/>
    </source>
</evidence>